<proteinExistence type="predicted"/>
<sequence>MQLLKIYPANCRAAQVDVYPRCKFILDSLQAPKGRHHCRSRSMIIDPSALHAHPALFTRSFFFFFSLQFRVACPVVCKNVVYVRASSK</sequence>
<organism evidence="1 2">
    <name type="scientific">Trichogramma kaykai</name>
    <dbReference type="NCBI Taxonomy" id="54128"/>
    <lineage>
        <taxon>Eukaryota</taxon>
        <taxon>Metazoa</taxon>
        <taxon>Ecdysozoa</taxon>
        <taxon>Arthropoda</taxon>
        <taxon>Hexapoda</taxon>
        <taxon>Insecta</taxon>
        <taxon>Pterygota</taxon>
        <taxon>Neoptera</taxon>
        <taxon>Endopterygota</taxon>
        <taxon>Hymenoptera</taxon>
        <taxon>Apocrita</taxon>
        <taxon>Proctotrupomorpha</taxon>
        <taxon>Chalcidoidea</taxon>
        <taxon>Trichogrammatidae</taxon>
        <taxon>Trichogramma</taxon>
    </lineage>
</organism>
<comment type="caution">
    <text evidence="1">The sequence shown here is derived from an EMBL/GenBank/DDBJ whole genome shotgun (WGS) entry which is preliminary data.</text>
</comment>
<dbReference type="AlphaFoldDB" id="A0ABD2WEL4"/>
<gene>
    <name evidence="1" type="ORF">TKK_013766</name>
</gene>
<name>A0ABD2WEL4_9HYME</name>
<dbReference type="Proteomes" id="UP001627154">
    <property type="component" value="Unassembled WGS sequence"/>
</dbReference>
<keyword evidence="2" id="KW-1185">Reference proteome</keyword>
<evidence type="ECO:0000313" key="2">
    <source>
        <dbReference type="Proteomes" id="UP001627154"/>
    </source>
</evidence>
<dbReference type="EMBL" id="JBJJXI010000109">
    <property type="protein sequence ID" value="KAL3391430.1"/>
    <property type="molecule type" value="Genomic_DNA"/>
</dbReference>
<protein>
    <submittedName>
        <fullName evidence="1">Uncharacterized protein</fullName>
    </submittedName>
</protein>
<evidence type="ECO:0000313" key="1">
    <source>
        <dbReference type="EMBL" id="KAL3391430.1"/>
    </source>
</evidence>
<accession>A0ABD2WEL4</accession>
<reference evidence="1 2" key="1">
    <citation type="journal article" date="2024" name="bioRxiv">
        <title>A reference genome for Trichogramma kaykai: A tiny desert-dwelling parasitoid wasp with competing sex-ratio distorters.</title>
        <authorList>
            <person name="Culotta J."/>
            <person name="Lindsey A.R."/>
        </authorList>
    </citation>
    <scope>NUCLEOTIDE SEQUENCE [LARGE SCALE GENOMIC DNA]</scope>
    <source>
        <strain evidence="1 2">KSX58</strain>
    </source>
</reference>